<dbReference type="RefSeq" id="WP_090633838.1">
    <property type="nucleotide sequence ID" value="NZ_FOCP01000022.1"/>
</dbReference>
<keyword evidence="2" id="KW-0540">Nuclease</keyword>
<dbReference type="Proteomes" id="UP000199459">
    <property type="component" value="Unassembled WGS sequence"/>
</dbReference>
<dbReference type="AlphaFoldDB" id="A0A1H8H808"/>
<evidence type="ECO:0000313" key="3">
    <source>
        <dbReference type="Proteomes" id="UP000199459"/>
    </source>
</evidence>
<dbReference type="EMBL" id="FOCP01000022">
    <property type="protein sequence ID" value="SEN52235.1"/>
    <property type="molecule type" value="Genomic_DNA"/>
</dbReference>
<gene>
    <name evidence="2" type="ORF">SAMN05216325_12217</name>
</gene>
<dbReference type="InterPro" id="IPR012337">
    <property type="entry name" value="RNaseH-like_sf"/>
</dbReference>
<evidence type="ECO:0000313" key="2">
    <source>
        <dbReference type="EMBL" id="SEN52235.1"/>
    </source>
</evidence>
<dbReference type="GO" id="GO:0004519">
    <property type="term" value="F:endonuclease activity"/>
    <property type="evidence" value="ECO:0007669"/>
    <property type="project" value="UniProtKB-KW"/>
</dbReference>
<dbReference type="Pfam" id="PF13546">
    <property type="entry name" value="DDE_5"/>
    <property type="match status" value="1"/>
</dbReference>
<evidence type="ECO:0000259" key="1">
    <source>
        <dbReference type="Pfam" id="PF13546"/>
    </source>
</evidence>
<dbReference type="InterPro" id="IPR038721">
    <property type="entry name" value="IS701-like_DDE_dom"/>
</dbReference>
<accession>A0A1H8H808</accession>
<keyword evidence="2" id="KW-0378">Hydrolase</keyword>
<reference evidence="2 3" key="1">
    <citation type="submission" date="2016-10" db="EMBL/GenBank/DDBJ databases">
        <authorList>
            <person name="de Groot N.N."/>
        </authorList>
    </citation>
    <scope>NUCLEOTIDE SEQUENCE [LARGE SCALE GENOMIC DNA]</scope>
    <source>
        <strain evidence="2 3">Nm22</strain>
    </source>
</reference>
<dbReference type="OrthoDB" id="9182763at2"/>
<sequence length="439" mass="50545">MNARGYGSIPSELCYWITFLSEALPLRSVGSFIELLIGAMLTPTGFVTDAYLMVNMRNHWTSYYKWLQQGKWSWLALARQFVRLVLANVKCDVIHLAIDDTLTLRSSKKAPGSRIHHQHGNKANLASYVLGQCWVNLAMIVRRSNGEPVALPLLSRLMPGRGNTGKLVAANTLIRVVQGLLREFRVRVLMGSWYMRRTVINAMLKRGFNVVGQVRKDTRLYDVPAPRSKGQRGRSRKYGEKYTPERIEHLDRWIATLNIYGKEQQVRLRSQLVKARFLNGKLVRAVWCEFGNDKKQNQWKTASLLLSTDTRLTAEQVVESYSLHWPIEPMFNQLKQAWGLKEAWQQTHQTLHSWVHITMAGYGLMQLLSCLNSHAVDELCRHSPWRKQNPKTAGQIRKGLAGILRHVAVRQRWNAKCKKFMPPNWNKNSDSECERIKTT</sequence>
<proteinExistence type="predicted"/>
<keyword evidence="2" id="KW-0255">Endonuclease</keyword>
<organism evidence="2 3">
    <name type="scientific">Nitrosomonas marina</name>
    <dbReference type="NCBI Taxonomy" id="917"/>
    <lineage>
        <taxon>Bacteria</taxon>
        <taxon>Pseudomonadati</taxon>
        <taxon>Pseudomonadota</taxon>
        <taxon>Betaproteobacteria</taxon>
        <taxon>Nitrosomonadales</taxon>
        <taxon>Nitrosomonadaceae</taxon>
        <taxon>Nitrosomonas</taxon>
    </lineage>
</organism>
<name>A0A1H8H808_9PROT</name>
<protein>
    <submittedName>
        <fullName evidence="2">DDE superfamily endonuclease</fullName>
    </submittedName>
</protein>
<dbReference type="SUPFAM" id="SSF53098">
    <property type="entry name" value="Ribonuclease H-like"/>
    <property type="match status" value="1"/>
</dbReference>
<feature type="domain" description="Transposase IS701-like DDE" evidence="1">
    <location>
        <begin position="38"/>
        <end position="269"/>
    </location>
</feature>